<dbReference type="KEGG" id="sgb:WQO_32765"/>
<dbReference type="RefSeq" id="WP_010059242.1">
    <property type="nucleotide sequence ID" value="NZ_CP013738.1"/>
</dbReference>
<gene>
    <name evidence="2" type="ORF">WQO_32765</name>
</gene>
<proteinExistence type="predicted"/>
<evidence type="ECO:0000256" key="1">
    <source>
        <dbReference type="SAM" id="MobiDB-lite"/>
    </source>
</evidence>
<dbReference type="Pfam" id="PF13591">
    <property type="entry name" value="MerR_2"/>
    <property type="match status" value="1"/>
</dbReference>
<dbReference type="AlphaFoldDB" id="A0A0U3BLF2"/>
<evidence type="ECO:0000313" key="3">
    <source>
        <dbReference type="Proteomes" id="UP000064183"/>
    </source>
</evidence>
<name>A0A0U3BLF2_STRGL</name>
<organism evidence="2 3">
    <name type="scientific">Streptomyces globisporus C-1027</name>
    <dbReference type="NCBI Taxonomy" id="1172567"/>
    <lineage>
        <taxon>Bacteria</taxon>
        <taxon>Bacillati</taxon>
        <taxon>Actinomycetota</taxon>
        <taxon>Actinomycetes</taxon>
        <taxon>Kitasatosporales</taxon>
        <taxon>Streptomycetaceae</taxon>
        <taxon>Streptomyces</taxon>
    </lineage>
</organism>
<sequence length="136" mass="14528">MTDRPTGAAGTARSGPGDRPSQPVGHAATAPATVRYALVPVPGLSLEAVARRSRLHPELVRRFVALGLVDAERDAVGRLVFDRDAPAVLARVQRLRSGLCLNYASIGLVLDLLDRISLLETALRGRGTRSDTPPWT</sequence>
<accession>A0A0U3BLF2</accession>
<dbReference type="GeneID" id="27787213"/>
<reference evidence="2 3" key="1">
    <citation type="journal article" date="2012" name="J. Bacteriol.">
        <title>Draft genome sequence of Streptomyces globisporus C-1027, which produces an antitumor antibiotic consisting of a nine-membered enediyne with a chromoprotein.</title>
        <authorList>
            <person name="Wang L."/>
            <person name="Wang S."/>
            <person name="He Q."/>
            <person name="Yu T."/>
            <person name="Li Q."/>
            <person name="Hong B."/>
        </authorList>
    </citation>
    <scope>NUCLEOTIDE SEQUENCE [LARGE SCALE GENOMIC DNA]</scope>
    <source>
        <strain evidence="2 3">C-1027</strain>
    </source>
</reference>
<feature type="region of interest" description="Disordered" evidence="1">
    <location>
        <begin position="1"/>
        <end position="27"/>
    </location>
</feature>
<protein>
    <submittedName>
        <fullName evidence="2">MerR family transcriptional regulator</fullName>
    </submittedName>
</protein>
<dbReference type="Gene3D" id="1.10.1660.10">
    <property type="match status" value="1"/>
</dbReference>
<evidence type="ECO:0000313" key="2">
    <source>
        <dbReference type="EMBL" id="ALU97703.1"/>
    </source>
</evidence>
<dbReference type="EMBL" id="CP013738">
    <property type="protein sequence ID" value="ALU97703.1"/>
    <property type="molecule type" value="Genomic_DNA"/>
</dbReference>
<dbReference type="STRING" id="1172567.WQO_32765"/>
<dbReference type="Proteomes" id="UP000064183">
    <property type="component" value="Chromosome"/>
</dbReference>